<evidence type="ECO:0000256" key="5">
    <source>
        <dbReference type="ARBA" id="ARBA00022989"/>
    </source>
</evidence>
<gene>
    <name evidence="8" type="ORF">CITCOLO1_LOCUS10618</name>
</gene>
<dbReference type="PANTHER" id="PTHR10868:SF1">
    <property type="entry name" value="SIGMA NON-OPIOID INTRACELLULAR RECEPTOR 1"/>
    <property type="match status" value="1"/>
</dbReference>
<evidence type="ECO:0000313" key="8">
    <source>
        <dbReference type="EMBL" id="CAK9318647.1"/>
    </source>
</evidence>
<keyword evidence="6 7" id="KW-0472">Membrane</keyword>
<organism evidence="8 9">
    <name type="scientific">Citrullus colocynthis</name>
    <name type="common">colocynth</name>
    <dbReference type="NCBI Taxonomy" id="252529"/>
    <lineage>
        <taxon>Eukaryota</taxon>
        <taxon>Viridiplantae</taxon>
        <taxon>Streptophyta</taxon>
        <taxon>Embryophyta</taxon>
        <taxon>Tracheophyta</taxon>
        <taxon>Spermatophyta</taxon>
        <taxon>Magnoliopsida</taxon>
        <taxon>eudicotyledons</taxon>
        <taxon>Gunneridae</taxon>
        <taxon>Pentapetalae</taxon>
        <taxon>rosids</taxon>
        <taxon>fabids</taxon>
        <taxon>Cucurbitales</taxon>
        <taxon>Cucurbitaceae</taxon>
        <taxon>Benincaseae</taxon>
        <taxon>Citrullus</taxon>
    </lineage>
</organism>
<feature type="transmembrane region" description="Helical" evidence="7">
    <location>
        <begin position="202"/>
        <end position="227"/>
    </location>
</feature>
<evidence type="ECO:0000256" key="1">
    <source>
        <dbReference type="ARBA" id="ARBA00004586"/>
    </source>
</evidence>
<name>A0ABP0YDT9_9ROSI</name>
<evidence type="ECO:0000256" key="4">
    <source>
        <dbReference type="ARBA" id="ARBA00022824"/>
    </source>
</evidence>
<comment type="similarity">
    <text evidence="2">Belongs to the ERG2 family.</text>
</comment>
<keyword evidence="9" id="KW-1185">Reference proteome</keyword>
<protein>
    <recommendedName>
        <fullName evidence="10">C-8 sterol isomerase</fullName>
    </recommendedName>
</protein>
<comment type="subcellular location">
    <subcellularLocation>
        <location evidence="1">Endoplasmic reticulum membrane</location>
    </subcellularLocation>
</comment>
<evidence type="ECO:0000313" key="9">
    <source>
        <dbReference type="Proteomes" id="UP001642487"/>
    </source>
</evidence>
<evidence type="ECO:0000256" key="2">
    <source>
        <dbReference type="ARBA" id="ARBA00007141"/>
    </source>
</evidence>
<evidence type="ECO:0000256" key="7">
    <source>
        <dbReference type="SAM" id="Phobius"/>
    </source>
</evidence>
<keyword evidence="4" id="KW-0256">Endoplasmic reticulum</keyword>
<keyword evidence="3 7" id="KW-0812">Transmembrane</keyword>
<proteinExistence type="inferred from homology"/>
<evidence type="ECO:0000256" key="3">
    <source>
        <dbReference type="ARBA" id="ARBA00022692"/>
    </source>
</evidence>
<dbReference type="InterPro" id="IPR006716">
    <property type="entry name" value="ERG2_sigma1_rcpt-like"/>
</dbReference>
<dbReference type="Pfam" id="PF04622">
    <property type="entry name" value="ERG2_Sigma1R"/>
    <property type="match status" value="1"/>
</dbReference>
<accession>A0ABP0YDT9</accession>
<evidence type="ECO:0000256" key="6">
    <source>
        <dbReference type="ARBA" id="ARBA00023136"/>
    </source>
</evidence>
<dbReference type="PANTHER" id="PTHR10868">
    <property type="entry name" value="SIGMA 1-TYPE OPIOID RECEPTOR-RELATED"/>
    <property type="match status" value="1"/>
</dbReference>
<dbReference type="EMBL" id="OZ021737">
    <property type="protein sequence ID" value="CAK9318647.1"/>
    <property type="molecule type" value="Genomic_DNA"/>
</dbReference>
<dbReference type="Proteomes" id="UP001642487">
    <property type="component" value="Chromosome 3"/>
</dbReference>
<keyword evidence="5 7" id="KW-1133">Transmembrane helix</keyword>
<evidence type="ECO:0008006" key="10">
    <source>
        <dbReference type="Google" id="ProtNLM"/>
    </source>
</evidence>
<reference evidence="8 9" key="1">
    <citation type="submission" date="2024-03" db="EMBL/GenBank/DDBJ databases">
        <authorList>
            <person name="Gkanogiannis A."/>
            <person name="Becerra Lopez-Lavalle L."/>
        </authorList>
    </citation>
    <scope>NUCLEOTIDE SEQUENCE [LARGE SCALE GENOMIC DNA]</scope>
</reference>
<sequence length="427" mass="48009">MNILNRNENNISENLAYGIAKKEIDPTWRPIYDRWQFQISKPILALLGLIFPISLIDAEILVIETKPKKAMKTVLSTSASSNSTTTTAAAIEEDERSEARDSCYYPGCRKDANCDCKICLDSINATLDLMPYSVQRSSLTKLSASRPNVETTPISFKPSILTTPTTVTSRILKYPKFESPVKLSTRLKAEEGERDSSSLRRFVTLVFVLSLIFAVTTGFSCTIARVIQPKLSAEIVRTASKKSQFVQDLNGKLRVLQRELQGMVNGEISSCSYSNSYWEIDQEGMLLSSKCTMYKSAIEAVSIWGWPLQTAGLLRTGFSQRSFTILSGRVTEWSDGGIGYLVREANTSWVQKRWGASAVQLDPHTWVLEYRQSSLLENSSLNGMAADFFKHWMLKVIRRLKNELCLLLDGETKFHQITATRDFKTPT</sequence>